<feature type="chain" id="PRO_5035266504" evidence="1">
    <location>
        <begin position="17"/>
        <end position="334"/>
    </location>
</feature>
<comment type="caution">
    <text evidence="2">The sequence shown here is derived from an EMBL/GenBank/DDBJ whole genome shotgun (WGS) entry which is preliminary data.</text>
</comment>
<gene>
    <name evidence="2" type="ORF">FEQUK3_LOCUS9386</name>
</gene>
<evidence type="ECO:0000313" key="3">
    <source>
        <dbReference type="Proteomes" id="UP000693738"/>
    </source>
</evidence>
<evidence type="ECO:0000313" key="2">
    <source>
        <dbReference type="EMBL" id="CAG7563620.1"/>
    </source>
</evidence>
<feature type="signal peptide" evidence="1">
    <location>
        <begin position="1"/>
        <end position="16"/>
    </location>
</feature>
<dbReference type="Proteomes" id="UP000693738">
    <property type="component" value="Unassembled WGS sequence"/>
</dbReference>
<dbReference type="AlphaFoldDB" id="A0A8J2IZL4"/>
<evidence type="ECO:0000256" key="1">
    <source>
        <dbReference type="SAM" id="SignalP"/>
    </source>
</evidence>
<protein>
    <submittedName>
        <fullName evidence="2">Uncharacterized protein</fullName>
    </submittedName>
</protein>
<keyword evidence="1" id="KW-0732">Signal</keyword>
<sequence>MLSQAFLLGFAATAAAIDLRFYVNSYGRCYEGPWIGFASINPGVCCIPSGGNSAGTFFATVGIHAIPRGWTIRGRGYGNDKCRELPMQYAHGNGDGSDLCLNHNGNSFMSAKYEFYDNSKRSDEELECKEKAKATEVGLMDGSVFSIADMDEEAIDKMLIYPRKLDKIYHTTHLSHDSDIQEYQSKLSPTHTSACQQNPQGTVKMPSYSAMRLSPIKARLSELATSRVQADINIVNSHNALISLNHELNGRIAMLTIPLNTLATGTFLQLTEDYLTEFYNALRRLVTATVRYWGHVSDAQRIIDEQATLEKQLAEIQVLLSNGDEVKKREGLGL</sequence>
<accession>A0A8J2IZL4</accession>
<organism evidence="2 3">
    <name type="scientific">Fusarium equiseti</name>
    <name type="common">Fusarium scirpi</name>
    <dbReference type="NCBI Taxonomy" id="61235"/>
    <lineage>
        <taxon>Eukaryota</taxon>
        <taxon>Fungi</taxon>
        <taxon>Dikarya</taxon>
        <taxon>Ascomycota</taxon>
        <taxon>Pezizomycotina</taxon>
        <taxon>Sordariomycetes</taxon>
        <taxon>Hypocreomycetidae</taxon>
        <taxon>Hypocreales</taxon>
        <taxon>Nectriaceae</taxon>
        <taxon>Fusarium</taxon>
        <taxon>Fusarium incarnatum-equiseti species complex</taxon>
    </lineage>
</organism>
<name>A0A8J2IZL4_FUSEQ</name>
<reference evidence="2" key="1">
    <citation type="submission" date="2021-05" db="EMBL/GenBank/DDBJ databases">
        <authorList>
            <person name="Khan N."/>
        </authorList>
    </citation>
    <scope>NUCLEOTIDE SEQUENCE</scope>
</reference>
<proteinExistence type="predicted"/>
<dbReference type="EMBL" id="CAJSTJ010000160">
    <property type="protein sequence ID" value="CAG7563620.1"/>
    <property type="molecule type" value="Genomic_DNA"/>
</dbReference>